<dbReference type="InterPro" id="IPR025160">
    <property type="entry name" value="AATF"/>
</dbReference>
<evidence type="ECO:0000259" key="4">
    <source>
        <dbReference type="Pfam" id="PF08164"/>
    </source>
</evidence>
<dbReference type="Proteomes" id="UP001153365">
    <property type="component" value="Unassembled WGS sequence"/>
</dbReference>
<feature type="region of interest" description="Disordered" evidence="3">
    <location>
        <begin position="1"/>
        <end position="189"/>
    </location>
</feature>
<comment type="caution">
    <text evidence="6">The sequence shown here is derived from an EMBL/GenBank/DDBJ whole genome shotgun (WGS) entry which is preliminary data.</text>
</comment>
<dbReference type="GO" id="GO:0000462">
    <property type="term" value="P:maturation of SSU-rRNA from tricistronic rRNA transcript (SSU-rRNA, 5.8S rRNA, LSU-rRNA)"/>
    <property type="evidence" value="ECO:0007669"/>
    <property type="project" value="TreeGrafter"/>
</dbReference>
<dbReference type="PANTHER" id="PTHR15565">
    <property type="entry name" value="AATF PROTEIN APOPTOSIS ANTAGONIZING TRANSCRIPTION FACTOR"/>
    <property type="match status" value="1"/>
</dbReference>
<evidence type="ECO:0000259" key="5">
    <source>
        <dbReference type="Pfam" id="PF13339"/>
    </source>
</evidence>
<feature type="compositionally biased region" description="Basic and acidic residues" evidence="3">
    <location>
        <begin position="109"/>
        <end position="125"/>
    </location>
</feature>
<evidence type="ECO:0000256" key="2">
    <source>
        <dbReference type="ARBA" id="ARBA00013850"/>
    </source>
</evidence>
<evidence type="ECO:0000313" key="6">
    <source>
        <dbReference type="EMBL" id="CAH7680089.1"/>
    </source>
</evidence>
<dbReference type="PANTHER" id="PTHR15565:SF0">
    <property type="entry name" value="PROTEIN AATF"/>
    <property type="match status" value="1"/>
</dbReference>
<gene>
    <name evidence="6" type="ORF">PPACK8108_LOCUS13318</name>
</gene>
<keyword evidence="7" id="KW-1185">Reference proteome</keyword>
<accession>A0AAV0B6F1</accession>
<dbReference type="EMBL" id="CALTRL010003291">
    <property type="protein sequence ID" value="CAH7680089.1"/>
    <property type="molecule type" value="Genomic_DNA"/>
</dbReference>
<dbReference type="InterPro" id="IPR012617">
    <property type="entry name" value="AATF_C"/>
</dbReference>
<dbReference type="AlphaFoldDB" id="A0AAV0B6F1"/>
<feature type="compositionally biased region" description="Basic and acidic residues" evidence="3">
    <location>
        <begin position="50"/>
        <end position="62"/>
    </location>
</feature>
<sequence length="516" mass="60044">MASNSLKRLFEQINRPNPTELDPEDDYHSIQGQRPREASTSSFDQPDGSGGHREGVIDRDGLVDVGPSEMRIKLGLDSNLTELEQKYPTRPISLKQWTENNSQDEEEAEREREDKSDDSNVVKEDPDSDSDEEDDKLRKNGTTSSSSSQKSKDEEEETERVEKSLRLNKELNENHNNVNSGETHETLRESKSDLINQLRTSVKSELVKAQAVKSQLAVYDRLISLRIGIQKTLVLTNKFLLQNEERENLIEIEGDLKEHNQEEERKLIGHKLLLLSSKIGKWRETFMSELPISQDDREGDRKEFSTNGFEVEGINDDDLVDCLRGTDTLDHRLEPYLKRTIQKWFHKIDSTNLLQQTRSNRTERTDPIRHLQSIWSDQEQRRKLIERTQLLSDQSSDQKRKRGSEETVKEKTLLRVIDKNQFDDQEFYKSILKQVVENNQDLIEGGLNENDYRSKRTRRIEKTSDRRSTKSRKLNFEQHPKLKSFMVPVLNEIQDGSEWMDERKDELFGSLFGIGS</sequence>
<dbReference type="Pfam" id="PF08164">
    <property type="entry name" value="TRAUB"/>
    <property type="match status" value="1"/>
</dbReference>
<feature type="domain" description="AATF leucine zipper-containing" evidence="5">
    <location>
        <begin position="206"/>
        <end position="347"/>
    </location>
</feature>
<dbReference type="GO" id="GO:0005730">
    <property type="term" value="C:nucleolus"/>
    <property type="evidence" value="ECO:0007669"/>
    <property type="project" value="TreeGrafter"/>
</dbReference>
<organism evidence="6 7">
    <name type="scientific">Phakopsora pachyrhizi</name>
    <name type="common">Asian soybean rust disease fungus</name>
    <dbReference type="NCBI Taxonomy" id="170000"/>
    <lineage>
        <taxon>Eukaryota</taxon>
        <taxon>Fungi</taxon>
        <taxon>Dikarya</taxon>
        <taxon>Basidiomycota</taxon>
        <taxon>Pucciniomycotina</taxon>
        <taxon>Pucciniomycetes</taxon>
        <taxon>Pucciniales</taxon>
        <taxon>Phakopsoraceae</taxon>
        <taxon>Phakopsora</taxon>
    </lineage>
</organism>
<evidence type="ECO:0000256" key="1">
    <source>
        <dbReference type="ARBA" id="ARBA00008966"/>
    </source>
</evidence>
<name>A0AAV0B6F1_PHAPC</name>
<comment type="similarity">
    <text evidence="1">Belongs to the AATF family.</text>
</comment>
<feature type="compositionally biased region" description="Basic and acidic residues" evidence="3">
    <location>
        <begin position="160"/>
        <end position="173"/>
    </location>
</feature>
<reference evidence="6" key="1">
    <citation type="submission" date="2022-06" db="EMBL/GenBank/DDBJ databases">
        <authorList>
            <consortium name="SYNGENTA / RWTH Aachen University"/>
        </authorList>
    </citation>
    <scope>NUCLEOTIDE SEQUENCE</scope>
</reference>
<evidence type="ECO:0000313" key="7">
    <source>
        <dbReference type="Proteomes" id="UP001153365"/>
    </source>
</evidence>
<evidence type="ECO:0000256" key="3">
    <source>
        <dbReference type="SAM" id="MobiDB-lite"/>
    </source>
</evidence>
<proteinExistence type="inferred from homology"/>
<dbReference type="InterPro" id="IPR039223">
    <property type="entry name" value="AATF/Bfr2"/>
</dbReference>
<dbReference type="Pfam" id="PF13339">
    <property type="entry name" value="AATF-Che1"/>
    <property type="match status" value="1"/>
</dbReference>
<feature type="domain" description="Apoptosis-antagonizing transcription factor C-terminal" evidence="4">
    <location>
        <begin position="428"/>
        <end position="512"/>
    </location>
</feature>
<protein>
    <recommendedName>
        <fullName evidence="2">Protein BFR2</fullName>
    </recommendedName>
</protein>